<reference evidence="2 3" key="1">
    <citation type="submission" date="2021-04" db="EMBL/GenBank/DDBJ databases">
        <authorList>
            <person name="Bliznina A."/>
        </authorList>
    </citation>
    <scope>NUCLEOTIDE SEQUENCE [LARGE SCALE GENOMIC DNA]</scope>
</reference>
<dbReference type="EMBL" id="OU015566">
    <property type="protein sequence ID" value="CAG5106759.1"/>
    <property type="molecule type" value="Genomic_DNA"/>
</dbReference>
<evidence type="ECO:0000259" key="1">
    <source>
        <dbReference type="PROSITE" id="PS50011"/>
    </source>
</evidence>
<dbReference type="InterPro" id="IPR000719">
    <property type="entry name" value="Prot_kinase_dom"/>
</dbReference>
<proteinExistence type="predicted"/>
<dbReference type="Pfam" id="PF00069">
    <property type="entry name" value="Pkinase"/>
    <property type="match status" value="1"/>
</dbReference>
<dbReference type="PANTHER" id="PTHR24347">
    <property type="entry name" value="SERINE/THREONINE-PROTEIN KINASE"/>
    <property type="match status" value="1"/>
</dbReference>
<organism evidence="2 3">
    <name type="scientific">Oikopleura dioica</name>
    <name type="common">Tunicate</name>
    <dbReference type="NCBI Taxonomy" id="34765"/>
    <lineage>
        <taxon>Eukaryota</taxon>
        <taxon>Metazoa</taxon>
        <taxon>Chordata</taxon>
        <taxon>Tunicata</taxon>
        <taxon>Appendicularia</taxon>
        <taxon>Copelata</taxon>
        <taxon>Oikopleuridae</taxon>
        <taxon>Oikopleura</taxon>
    </lineage>
</organism>
<dbReference type="InterPro" id="IPR011009">
    <property type="entry name" value="Kinase-like_dom_sf"/>
</dbReference>
<gene>
    <name evidence="2" type="ORF">OKIOD_LOCUS11754</name>
</gene>
<dbReference type="SMART" id="SM00220">
    <property type="entry name" value="S_TKc"/>
    <property type="match status" value="1"/>
</dbReference>
<name>A0ABN7SZM5_OIKDI</name>
<dbReference type="Proteomes" id="UP001158576">
    <property type="component" value="Chromosome 1"/>
</dbReference>
<sequence length="146" mass="16346">MAKLADFGMATTVAGPLTEMCSTPTYVAPEVLSRSGYTYQIDLWSLGVITYILLSGSPPFRAETKDASYNLIQQGQFTFTASHWNNITRAAKHFISSLLVVDQNARQTARSASGHPWLQMNTKENLPDLYRQVTENLKTYSSNQYQ</sequence>
<dbReference type="PROSITE" id="PS50011">
    <property type="entry name" value="PROTEIN_KINASE_DOM"/>
    <property type="match status" value="1"/>
</dbReference>
<accession>A0ABN7SZM5</accession>
<evidence type="ECO:0000313" key="2">
    <source>
        <dbReference type="EMBL" id="CAG5106759.1"/>
    </source>
</evidence>
<keyword evidence="3" id="KW-1185">Reference proteome</keyword>
<dbReference type="SUPFAM" id="SSF56112">
    <property type="entry name" value="Protein kinase-like (PK-like)"/>
    <property type="match status" value="1"/>
</dbReference>
<dbReference type="Gene3D" id="1.10.510.10">
    <property type="entry name" value="Transferase(Phosphotransferase) domain 1"/>
    <property type="match status" value="1"/>
</dbReference>
<protein>
    <submittedName>
        <fullName evidence="2">Oidioi.mRNA.OKI2018_I69.chr1.g2989.t1.cds</fullName>
    </submittedName>
</protein>
<evidence type="ECO:0000313" key="3">
    <source>
        <dbReference type="Proteomes" id="UP001158576"/>
    </source>
</evidence>
<feature type="domain" description="Protein kinase" evidence="1">
    <location>
        <begin position="1"/>
        <end position="118"/>
    </location>
</feature>